<dbReference type="AlphaFoldDB" id="A0A2S6HNQ0"/>
<dbReference type="InterPro" id="IPR005135">
    <property type="entry name" value="Endo/exonuclease/phosphatase"/>
</dbReference>
<evidence type="ECO:0000313" key="2">
    <source>
        <dbReference type="EMBL" id="PPK79140.1"/>
    </source>
</evidence>
<dbReference type="GO" id="GO:0004519">
    <property type="term" value="F:endonuclease activity"/>
    <property type="evidence" value="ECO:0007669"/>
    <property type="project" value="UniProtKB-KW"/>
</dbReference>
<comment type="caution">
    <text evidence="2">The sequence shown here is derived from an EMBL/GenBank/DDBJ whole genome shotgun (WGS) entry which is preliminary data.</text>
</comment>
<dbReference type="InterPro" id="IPR036691">
    <property type="entry name" value="Endo/exonu/phosph_ase_sf"/>
</dbReference>
<evidence type="ECO:0000313" key="3">
    <source>
        <dbReference type="Proteomes" id="UP000237749"/>
    </source>
</evidence>
<keyword evidence="2" id="KW-0255">Endonuclease</keyword>
<sequence length="258" mass="30090">MKLVTFNIRCDYGQDRENSFCFRKPYILEKIKKESPDVICFQEVLPHVALWLKENLTDYNIVGCGRGKDLEDEQTAVAYRKMKFDLLGLEVFWLSNTPEVFGSRYENQSMCPRTCTKVLLWSLEERKLIRIYNTHLDHEGKEAREAALTQILKKIQDDRYGHDAPTVITGDFNACPDSPEMEVMKAAREFTDLTAQIDGTFHDYGRQELEKIDYIFGDREIICQEVTIWDESWKGVYLSDHYPVCVRLKFAAEEKGES</sequence>
<dbReference type="PANTHER" id="PTHR12121">
    <property type="entry name" value="CARBON CATABOLITE REPRESSOR PROTEIN 4"/>
    <property type="match status" value="1"/>
</dbReference>
<keyword evidence="2" id="KW-0378">Hydrolase</keyword>
<evidence type="ECO:0000259" key="1">
    <source>
        <dbReference type="Pfam" id="PF03372"/>
    </source>
</evidence>
<organism evidence="2 3">
    <name type="scientific">Lacrimispora xylanisolvens</name>
    <dbReference type="NCBI Taxonomy" id="384636"/>
    <lineage>
        <taxon>Bacteria</taxon>
        <taxon>Bacillati</taxon>
        <taxon>Bacillota</taxon>
        <taxon>Clostridia</taxon>
        <taxon>Lachnospirales</taxon>
        <taxon>Lachnospiraceae</taxon>
        <taxon>Lacrimispora</taxon>
    </lineage>
</organism>
<dbReference type="EMBL" id="PTJA01000011">
    <property type="protein sequence ID" value="PPK79140.1"/>
    <property type="molecule type" value="Genomic_DNA"/>
</dbReference>
<dbReference type="RefSeq" id="WP_104438431.1">
    <property type="nucleotide sequence ID" value="NZ_PTJA01000011.1"/>
</dbReference>
<dbReference type="Gene3D" id="3.60.10.10">
    <property type="entry name" value="Endonuclease/exonuclease/phosphatase"/>
    <property type="match status" value="1"/>
</dbReference>
<dbReference type="CDD" id="cd09083">
    <property type="entry name" value="EEP-1"/>
    <property type="match status" value="1"/>
</dbReference>
<dbReference type="OrthoDB" id="9793162at2"/>
<dbReference type="Pfam" id="PF03372">
    <property type="entry name" value="Exo_endo_phos"/>
    <property type="match status" value="1"/>
</dbReference>
<gene>
    <name evidence="2" type="ORF">BXY41_11176</name>
</gene>
<proteinExistence type="predicted"/>
<dbReference type="PANTHER" id="PTHR12121:SF36">
    <property type="entry name" value="ENDONUCLEASE_EXONUCLEASE_PHOSPHATASE DOMAIN-CONTAINING PROTEIN"/>
    <property type="match status" value="1"/>
</dbReference>
<dbReference type="Proteomes" id="UP000237749">
    <property type="component" value="Unassembled WGS sequence"/>
</dbReference>
<feature type="domain" description="Endonuclease/exonuclease/phosphatase" evidence="1">
    <location>
        <begin position="4"/>
        <end position="241"/>
    </location>
</feature>
<keyword evidence="2" id="KW-0269">Exonuclease</keyword>
<protein>
    <submittedName>
        <fullName evidence="2">Endonuclease/exonuclease/phosphatase family metal-dependent hydrolase</fullName>
    </submittedName>
</protein>
<accession>A0A2S6HNQ0</accession>
<reference evidence="2 3" key="1">
    <citation type="submission" date="2018-02" db="EMBL/GenBank/DDBJ databases">
        <title>Genomic Encyclopedia of Archaeal and Bacterial Type Strains, Phase II (KMG-II): from individual species to whole genera.</title>
        <authorList>
            <person name="Goeker M."/>
        </authorList>
    </citation>
    <scope>NUCLEOTIDE SEQUENCE [LARGE SCALE GENOMIC DNA]</scope>
    <source>
        <strain evidence="2 3">DSM 3808</strain>
    </source>
</reference>
<name>A0A2S6HNQ0_9FIRM</name>
<dbReference type="GO" id="GO:0000175">
    <property type="term" value="F:3'-5'-RNA exonuclease activity"/>
    <property type="evidence" value="ECO:0007669"/>
    <property type="project" value="TreeGrafter"/>
</dbReference>
<dbReference type="SUPFAM" id="SSF56219">
    <property type="entry name" value="DNase I-like"/>
    <property type="match status" value="1"/>
</dbReference>
<keyword evidence="3" id="KW-1185">Reference proteome</keyword>
<keyword evidence="2" id="KW-0540">Nuclease</keyword>
<dbReference type="InterPro" id="IPR050410">
    <property type="entry name" value="CCR4/nocturin_mRNA_transcr"/>
</dbReference>